<keyword evidence="3" id="KW-1185">Reference proteome</keyword>
<dbReference type="AlphaFoldDB" id="A0A813GM44"/>
<evidence type="ECO:0000313" key="3">
    <source>
        <dbReference type="Proteomes" id="UP000654075"/>
    </source>
</evidence>
<protein>
    <recommendedName>
        <fullName evidence="4">Pentatricopeptide repeat-containing protein, chloroplastic</fullName>
    </recommendedName>
</protein>
<accession>A0A813GM44</accession>
<keyword evidence="1" id="KW-0677">Repeat</keyword>
<organism evidence="2 3">
    <name type="scientific">Polarella glacialis</name>
    <name type="common">Dinoflagellate</name>
    <dbReference type="NCBI Taxonomy" id="89957"/>
    <lineage>
        <taxon>Eukaryota</taxon>
        <taxon>Sar</taxon>
        <taxon>Alveolata</taxon>
        <taxon>Dinophyceae</taxon>
        <taxon>Suessiales</taxon>
        <taxon>Suessiaceae</taxon>
        <taxon>Polarella</taxon>
    </lineage>
</organism>
<proteinExistence type="predicted"/>
<dbReference type="PANTHER" id="PTHR47447">
    <property type="entry name" value="OS03G0856100 PROTEIN"/>
    <property type="match status" value="1"/>
</dbReference>
<sequence length="517" mass="54267">MVRDSASAASRVGWRQALATLAQLRPAGLRPSPRSASAGARAWASAAAHSSDSGLWRCAVGLLWELQEASVQLDVACLNAAASASAAAGCWAKALDLLLNDGPSSGLAPSAVTRLTAVGACGAAKKWAWASWLLCHMPLAGPSDTAGCNAAISACERSACWQPALALLQAMRRSRGSPDLISCNAASSACAKGLQWEQAFQQLFSLVACWRLEADVITYSAAISAQPWERSVRVMQKLCQDGLRFDIVACNAGMSACGSSRRWELSLGLLGEARRQDLRPDLVSCGAAISAAGAGGGQWEKALLLWQSLSRPHGRDDLQRQSLHRQGRLQVALNAALSSCEAVGEWAWALCLLREAQRGSLPPDVVSFAAVVSACARGVRCPRPLALALLGEAKHRGLKLDLVAYNSALAALSGGTNNKNSNNNSWRLALQLLQELRLEGHLPDAVGINAVLGAVAGSGGGSQWAEALVLLGEMPAFHLQPDALTFAICVTAFEGGAALQRGLLERLQHQAVTALLR</sequence>
<dbReference type="PANTHER" id="PTHR47447:SF17">
    <property type="entry name" value="OS12G0638900 PROTEIN"/>
    <property type="match status" value="1"/>
</dbReference>
<evidence type="ECO:0000256" key="1">
    <source>
        <dbReference type="ARBA" id="ARBA00022737"/>
    </source>
</evidence>
<evidence type="ECO:0000313" key="2">
    <source>
        <dbReference type="EMBL" id="CAE8623954.1"/>
    </source>
</evidence>
<dbReference type="Gene3D" id="1.25.40.10">
    <property type="entry name" value="Tetratricopeptide repeat domain"/>
    <property type="match status" value="4"/>
</dbReference>
<dbReference type="Proteomes" id="UP000654075">
    <property type="component" value="Unassembled WGS sequence"/>
</dbReference>
<dbReference type="EMBL" id="CAJNNV010028277">
    <property type="protein sequence ID" value="CAE8623954.1"/>
    <property type="molecule type" value="Genomic_DNA"/>
</dbReference>
<dbReference type="OrthoDB" id="185373at2759"/>
<dbReference type="InterPro" id="IPR011990">
    <property type="entry name" value="TPR-like_helical_dom_sf"/>
</dbReference>
<gene>
    <name evidence="2" type="ORF">PGLA1383_LOCUS41147</name>
</gene>
<comment type="caution">
    <text evidence="2">The sequence shown here is derived from an EMBL/GenBank/DDBJ whole genome shotgun (WGS) entry which is preliminary data.</text>
</comment>
<evidence type="ECO:0008006" key="4">
    <source>
        <dbReference type="Google" id="ProtNLM"/>
    </source>
</evidence>
<name>A0A813GM44_POLGL</name>
<reference evidence="2" key="1">
    <citation type="submission" date="2021-02" db="EMBL/GenBank/DDBJ databases">
        <authorList>
            <person name="Dougan E. K."/>
            <person name="Rhodes N."/>
            <person name="Thang M."/>
            <person name="Chan C."/>
        </authorList>
    </citation>
    <scope>NUCLEOTIDE SEQUENCE</scope>
</reference>